<dbReference type="EMBL" id="CP138203">
    <property type="protein sequence ID" value="WPC74248.1"/>
    <property type="molecule type" value="Genomic_DNA"/>
</dbReference>
<feature type="transmembrane region" description="Helical" evidence="1">
    <location>
        <begin position="170"/>
        <end position="190"/>
    </location>
</feature>
<organism evidence="2 3">
    <name type="scientific">Vibrio porteresiae DSM 19223</name>
    <dbReference type="NCBI Taxonomy" id="1123496"/>
    <lineage>
        <taxon>Bacteria</taxon>
        <taxon>Pseudomonadati</taxon>
        <taxon>Pseudomonadota</taxon>
        <taxon>Gammaproteobacteria</taxon>
        <taxon>Vibrionales</taxon>
        <taxon>Vibrionaceae</taxon>
        <taxon>Vibrio</taxon>
    </lineage>
</organism>
<keyword evidence="3" id="KW-1185">Reference proteome</keyword>
<feature type="transmembrane region" description="Helical" evidence="1">
    <location>
        <begin position="350"/>
        <end position="370"/>
    </location>
</feature>
<accession>A0ABZ0QCQ9</accession>
<feature type="transmembrane region" description="Helical" evidence="1">
    <location>
        <begin position="197"/>
        <end position="214"/>
    </location>
</feature>
<feature type="transmembrane region" description="Helical" evidence="1">
    <location>
        <begin position="312"/>
        <end position="338"/>
    </location>
</feature>
<dbReference type="NCBIfam" id="TIGR04370">
    <property type="entry name" value="glyco_rpt_poly"/>
    <property type="match status" value="1"/>
</dbReference>
<evidence type="ECO:0000313" key="3">
    <source>
        <dbReference type="Proteomes" id="UP001304071"/>
    </source>
</evidence>
<feature type="transmembrane region" description="Helical" evidence="1">
    <location>
        <begin position="65"/>
        <end position="89"/>
    </location>
</feature>
<dbReference type="RefSeq" id="WP_261894333.1">
    <property type="nucleotide sequence ID" value="NZ_AP024895.1"/>
</dbReference>
<reference evidence="2 3" key="1">
    <citation type="submission" date="2023-11" db="EMBL/GenBank/DDBJ databases">
        <title>Plant-associative lifestyle of Vibrio porteresiae and its evolutionary dynamics.</title>
        <authorList>
            <person name="Rameshkumar N."/>
            <person name="Kirti K."/>
        </authorList>
    </citation>
    <scope>NUCLEOTIDE SEQUENCE [LARGE SCALE GENOMIC DNA]</scope>
    <source>
        <strain evidence="2 3">MSSRF30</strain>
    </source>
</reference>
<evidence type="ECO:0000256" key="1">
    <source>
        <dbReference type="SAM" id="Phobius"/>
    </source>
</evidence>
<feature type="transmembrane region" description="Helical" evidence="1">
    <location>
        <begin position="146"/>
        <end position="164"/>
    </location>
</feature>
<keyword evidence="1" id="KW-1133">Transmembrane helix</keyword>
<feature type="transmembrane region" description="Helical" evidence="1">
    <location>
        <begin position="376"/>
        <end position="395"/>
    </location>
</feature>
<feature type="transmembrane region" description="Helical" evidence="1">
    <location>
        <begin position="251"/>
        <end position="271"/>
    </location>
</feature>
<keyword evidence="1" id="KW-0472">Membrane</keyword>
<protein>
    <submittedName>
        <fullName evidence="2">O-antigen polymerase</fullName>
    </submittedName>
</protein>
<proteinExistence type="predicted"/>
<name>A0ABZ0QCQ9_9VIBR</name>
<feature type="transmembrane region" description="Helical" evidence="1">
    <location>
        <begin position="32"/>
        <end position="53"/>
    </location>
</feature>
<feature type="transmembrane region" description="Helical" evidence="1">
    <location>
        <begin position="220"/>
        <end position="239"/>
    </location>
</feature>
<keyword evidence="1" id="KW-0812">Transmembrane</keyword>
<evidence type="ECO:0000313" key="2">
    <source>
        <dbReference type="EMBL" id="WPC74248.1"/>
    </source>
</evidence>
<sequence length="399" mass="44840">MRAIKLLSLWWIFWLLSALLNTGLTYAPNSSIIPTLIFVGGMIFGGKLSSLTPGNKVHYDLDSKIVVHIISLLIIISMFLLLPTIYIVAKGLISGVSFLHIRHMIFSGNEIGVYEKFIFNVSSALILNLSMVLSVITCFLYKNNKVFFLCLLLICTLGLIRVGRVEIYQFLMVYLFMFFILNPGKILYFLKIKFKKILIMMTLVIVVMACISLGRGHDIITGFINYHTVGFYLFSKYINGLPDVVVDTKSYGVSYFGGIDYVVGLLGKLFFNMGDSFSYHNSIIESVDRVTHTREMITSNGIMYAMSGHNTYYTLLMSGYLSFGLFGVLLLGCVLGFLITELSKNSADGCILSVIFLTMLVSMVFMGIFYNPLNTIGFWITILILNMALVTARIIKLRL</sequence>
<gene>
    <name evidence="2" type="ORF">R8Z52_03015</name>
</gene>
<feature type="transmembrane region" description="Helical" evidence="1">
    <location>
        <begin position="117"/>
        <end position="139"/>
    </location>
</feature>
<dbReference type="Proteomes" id="UP001304071">
    <property type="component" value="Chromosome 1"/>
</dbReference>